<dbReference type="InterPro" id="IPR015590">
    <property type="entry name" value="Aldehyde_DH_dom"/>
</dbReference>
<comment type="pathway">
    <text evidence="1">Amino-acid degradation; 4-aminobutanoate degradation.</text>
</comment>
<dbReference type="CDD" id="cd07103">
    <property type="entry name" value="ALDH_F5_SSADH_GabD"/>
    <property type="match status" value="1"/>
</dbReference>
<proteinExistence type="inferred from homology"/>
<evidence type="ECO:0000259" key="6">
    <source>
        <dbReference type="Pfam" id="PF00171"/>
    </source>
</evidence>
<dbReference type="InterPro" id="IPR029510">
    <property type="entry name" value="Ald_DH_CS_GLU"/>
</dbReference>
<dbReference type="InterPro" id="IPR050740">
    <property type="entry name" value="Aldehyde_DH_Superfamily"/>
</dbReference>
<comment type="similarity">
    <text evidence="2 5">Belongs to the aldehyde dehydrogenase family.</text>
</comment>
<dbReference type="Gene3D" id="3.40.605.10">
    <property type="entry name" value="Aldehyde Dehydrogenase, Chain A, domain 1"/>
    <property type="match status" value="1"/>
</dbReference>
<dbReference type="Proteomes" id="UP000594260">
    <property type="component" value="Unplaced"/>
</dbReference>
<dbReference type="PANTHER" id="PTHR43353">
    <property type="entry name" value="SUCCINATE-SEMIALDEHYDE DEHYDROGENASE, MITOCHONDRIAL"/>
    <property type="match status" value="1"/>
</dbReference>
<dbReference type="InterPro" id="IPR016161">
    <property type="entry name" value="Ald_DH/histidinol_DH"/>
</dbReference>
<dbReference type="AlphaFoldDB" id="A0A7M7JNN8"/>
<dbReference type="RefSeq" id="XP_022654883.1">
    <property type="nucleotide sequence ID" value="XM_022799148.1"/>
</dbReference>
<feature type="active site" evidence="4">
    <location>
        <position position="165"/>
    </location>
</feature>
<evidence type="ECO:0000256" key="1">
    <source>
        <dbReference type="ARBA" id="ARBA00005176"/>
    </source>
</evidence>
<evidence type="ECO:0000313" key="8">
    <source>
        <dbReference type="Proteomes" id="UP000594260"/>
    </source>
</evidence>
<protein>
    <recommendedName>
        <fullName evidence="6">Aldehyde dehydrogenase domain-containing protein</fullName>
    </recommendedName>
</protein>
<dbReference type="EnsemblMetazoa" id="XM_022799148">
    <property type="protein sequence ID" value="XP_022654883"/>
    <property type="gene ID" value="LOC111247789"/>
</dbReference>
<dbReference type="InterPro" id="IPR016163">
    <property type="entry name" value="Ald_DH_C"/>
</dbReference>
<keyword evidence="8" id="KW-1185">Reference proteome</keyword>
<dbReference type="OMA" id="IGELFCK"/>
<keyword evidence="3 5" id="KW-0560">Oxidoreductase</keyword>
<evidence type="ECO:0000256" key="5">
    <source>
        <dbReference type="RuleBase" id="RU003345"/>
    </source>
</evidence>
<evidence type="ECO:0000256" key="2">
    <source>
        <dbReference type="ARBA" id="ARBA00009986"/>
    </source>
</evidence>
<dbReference type="PROSITE" id="PS00687">
    <property type="entry name" value="ALDEHYDE_DEHYDR_GLU"/>
    <property type="match status" value="1"/>
</dbReference>
<dbReference type="GO" id="GO:0004777">
    <property type="term" value="F:succinate-semialdehyde dehydrogenase (NAD+) activity"/>
    <property type="evidence" value="ECO:0007669"/>
    <property type="project" value="TreeGrafter"/>
</dbReference>
<dbReference type="GO" id="GO:0005739">
    <property type="term" value="C:mitochondrion"/>
    <property type="evidence" value="ECO:0007669"/>
    <property type="project" value="TreeGrafter"/>
</dbReference>
<dbReference type="GO" id="GO:0009450">
    <property type="term" value="P:gamma-aminobutyric acid catabolic process"/>
    <property type="evidence" value="ECO:0007669"/>
    <property type="project" value="TreeGrafter"/>
</dbReference>
<feature type="domain" description="Aldehyde dehydrogenase" evidence="6">
    <location>
        <begin position="1"/>
        <end position="386"/>
    </location>
</feature>
<dbReference type="GeneID" id="111247789"/>
<dbReference type="CTD" id="43092"/>
<evidence type="ECO:0000313" key="7">
    <source>
        <dbReference type="EnsemblMetazoa" id="XP_022654883"/>
    </source>
</evidence>
<dbReference type="PANTHER" id="PTHR43353:SF5">
    <property type="entry name" value="SUCCINATE-SEMIALDEHYDE DEHYDROGENASE, MITOCHONDRIAL"/>
    <property type="match status" value="1"/>
</dbReference>
<evidence type="ECO:0000256" key="3">
    <source>
        <dbReference type="ARBA" id="ARBA00023002"/>
    </source>
</evidence>
<accession>A0A7M7JNN8</accession>
<dbReference type="FunFam" id="3.40.605.10:FF:000063">
    <property type="entry name" value="Succinate-semialdehyde dehydrogenase, mitochondrial"/>
    <property type="match status" value="1"/>
</dbReference>
<name>A0A7M7JNN8_VARDE</name>
<dbReference type="FunFam" id="3.40.309.10:FF:000004">
    <property type="entry name" value="Succinate-semialdehyde dehydrogenase I"/>
    <property type="match status" value="1"/>
</dbReference>
<sequence>MTLENGKPLREATGEIVYGASFLEWFSEEAKRLYGDVIPASITDREILAIKQPLGVAGIITPWNFPNAMITRKIGAALAVGCTVVVKPAQDTPLSALAIAELAEQAGYPAGVVNFLPASQTNTPSVGTALATHPDIHALSFTGSTAVGKLLLGQCASTVKKVSLELGGNAPFIVFDSANIDRAVEGLLVAKFRNTGQTCVSANRIFVQTGIYEQFIEKLAAAMKSQLKVGDGFDERSTCGPLINAKAVEKVKHHLKDIKAKGGRILLEGSSKGNFIDPVIAADITLSMEVCHEETFGPLVAVIRFNTEEEVLKLANNTEAGLAGYFYSQDIAQVFRVAKKLQVGMVGVNEGLISTAQAPFGGVKQSGIGREGSRYGVDEYVEIKYICLGGLA</sequence>
<dbReference type="Pfam" id="PF00171">
    <property type="entry name" value="Aldedh"/>
    <property type="match status" value="1"/>
</dbReference>
<dbReference type="Gene3D" id="3.40.309.10">
    <property type="entry name" value="Aldehyde Dehydrogenase, Chain A, domain 2"/>
    <property type="match status" value="1"/>
</dbReference>
<dbReference type="InterPro" id="IPR016162">
    <property type="entry name" value="Ald_DH_N"/>
</dbReference>
<evidence type="ECO:0000256" key="4">
    <source>
        <dbReference type="PROSITE-ProRule" id="PRU10007"/>
    </source>
</evidence>
<dbReference type="SUPFAM" id="SSF53720">
    <property type="entry name" value="ALDH-like"/>
    <property type="match status" value="1"/>
</dbReference>
<reference evidence="7" key="1">
    <citation type="submission" date="2021-01" db="UniProtKB">
        <authorList>
            <consortium name="EnsemblMetazoa"/>
        </authorList>
    </citation>
    <scope>IDENTIFICATION</scope>
</reference>
<organism evidence="7 8">
    <name type="scientific">Varroa destructor</name>
    <name type="common">Honeybee mite</name>
    <dbReference type="NCBI Taxonomy" id="109461"/>
    <lineage>
        <taxon>Eukaryota</taxon>
        <taxon>Metazoa</taxon>
        <taxon>Ecdysozoa</taxon>
        <taxon>Arthropoda</taxon>
        <taxon>Chelicerata</taxon>
        <taxon>Arachnida</taxon>
        <taxon>Acari</taxon>
        <taxon>Parasitiformes</taxon>
        <taxon>Mesostigmata</taxon>
        <taxon>Gamasina</taxon>
        <taxon>Dermanyssoidea</taxon>
        <taxon>Varroidae</taxon>
        <taxon>Varroa</taxon>
    </lineage>
</organism>